<keyword evidence="1" id="KW-0732">Signal</keyword>
<evidence type="ECO:0000256" key="1">
    <source>
        <dbReference type="SAM" id="SignalP"/>
    </source>
</evidence>
<dbReference type="AlphaFoldDB" id="A0A239H599"/>
<gene>
    <name evidence="2" type="ORF">SAMN05421757_103258</name>
</gene>
<feature type="signal peptide" evidence="1">
    <location>
        <begin position="1"/>
        <end position="20"/>
    </location>
</feature>
<evidence type="ECO:0000313" key="3">
    <source>
        <dbReference type="Proteomes" id="UP000198426"/>
    </source>
</evidence>
<accession>A0A239H599</accession>
<organism evidence="2 3">
    <name type="scientific">Tropicimonas sediminicola</name>
    <dbReference type="NCBI Taxonomy" id="1031541"/>
    <lineage>
        <taxon>Bacteria</taxon>
        <taxon>Pseudomonadati</taxon>
        <taxon>Pseudomonadota</taxon>
        <taxon>Alphaproteobacteria</taxon>
        <taxon>Rhodobacterales</taxon>
        <taxon>Roseobacteraceae</taxon>
        <taxon>Tropicimonas</taxon>
    </lineage>
</organism>
<dbReference type="RefSeq" id="WP_089232852.1">
    <property type="nucleotide sequence ID" value="NZ_FZOY01000003.1"/>
</dbReference>
<dbReference type="EMBL" id="FZOY01000003">
    <property type="protein sequence ID" value="SNS76599.1"/>
    <property type="molecule type" value="Genomic_DNA"/>
</dbReference>
<proteinExistence type="predicted"/>
<reference evidence="2 3" key="1">
    <citation type="submission" date="2017-06" db="EMBL/GenBank/DDBJ databases">
        <authorList>
            <person name="Kim H.J."/>
            <person name="Triplett B.A."/>
        </authorList>
    </citation>
    <scope>NUCLEOTIDE SEQUENCE [LARGE SCALE GENOMIC DNA]</scope>
    <source>
        <strain evidence="2 3">DSM 29339</strain>
    </source>
</reference>
<keyword evidence="3" id="KW-1185">Reference proteome</keyword>
<feature type="chain" id="PRO_5012105063" evidence="1">
    <location>
        <begin position="21"/>
        <end position="128"/>
    </location>
</feature>
<name>A0A239H599_9RHOB</name>
<sequence>MRIALPLAAITVALSAGAIAADTMAATKRARSGDFDATDEVRCAQEVGQALGTCGASVARVDGSAAVTVTFPNGFARMLTFSEGAFLRGSATMSGVGTDIDWSLSDGVYTIRVDDQRFDIPDALVIGD</sequence>
<dbReference type="Proteomes" id="UP000198426">
    <property type="component" value="Unassembled WGS sequence"/>
</dbReference>
<dbReference type="OrthoDB" id="8451772at2"/>
<protein>
    <submittedName>
        <fullName evidence="2">Uncharacterized protein</fullName>
    </submittedName>
</protein>
<evidence type="ECO:0000313" key="2">
    <source>
        <dbReference type="EMBL" id="SNS76599.1"/>
    </source>
</evidence>